<feature type="region of interest" description="Disordered" evidence="10">
    <location>
        <begin position="422"/>
        <end position="471"/>
    </location>
</feature>
<dbReference type="InterPro" id="IPR050224">
    <property type="entry name" value="TALE_homeobox"/>
</dbReference>
<evidence type="ECO:0000256" key="9">
    <source>
        <dbReference type="SAM" id="Coils"/>
    </source>
</evidence>
<dbReference type="SMART" id="SM00574">
    <property type="entry name" value="POX"/>
    <property type="match status" value="1"/>
</dbReference>
<feature type="compositionally biased region" description="Polar residues" evidence="10">
    <location>
        <begin position="437"/>
        <end position="460"/>
    </location>
</feature>
<dbReference type="Gene3D" id="1.10.10.60">
    <property type="entry name" value="Homeodomain-like"/>
    <property type="match status" value="1"/>
</dbReference>
<dbReference type="Pfam" id="PF05920">
    <property type="entry name" value="Homeobox_KN"/>
    <property type="match status" value="1"/>
</dbReference>
<organism evidence="12 13">
    <name type="scientific">Dioscorea zingiberensis</name>
    <dbReference type="NCBI Taxonomy" id="325984"/>
    <lineage>
        <taxon>Eukaryota</taxon>
        <taxon>Viridiplantae</taxon>
        <taxon>Streptophyta</taxon>
        <taxon>Embryophyta</taxon>
        <taxon>Tracheophyta</taxon>
        <taxon>Spermatophyta</taxon>
        <taxon>Magnoliopsida</taxon>
        <taxon>Liliopsida</taxon>
        <taxon>Dioscoreales</taxon>
        <taxon>Dioscoreaceae</taxon>
        <taxon>Dioscorea</taxon>
    </lineage>
</organism>
<evidence type="ECO:0000256" key="5">
    <source>
        <dbReference type="ARBA" id="ARBA00023155"/>
    </source>
</evidence>
<keyword evidence="3" id="KW-0805">Transcription regulation</keyword>
<dbReference type="Pfam" id="PF07526">
    <property type="entry name" value="POX"/>
    <property type="match status" value="1"/>
</dbReference>
<feature type="domain" description="Homeobox" evidence="11">
    <location>
        <begin position="349"/>
        <end position="412"/>
    </location>
</feature>
<evidence type="ECO:0000259" key="11">
    <source>
        <dbReference type="PROSITE" id="PS50071"/>
    </source>
</evidence>
<dbReference type="SMART" id="SM00389">
    <property type="entry name" value="HOX"/>
    <property type="match status" value="1"/>
</dbReference>
<gene>
    <name evidence="12" type="ORF">J5N97_021301</name>
</gene>
<dbReference type="InterPro" id="IPR006563">
    <property type="entry name" value="POX_dom"/>
</dbReference>
<feature type="region of interest" description="Disordered" evidence="10">
    <location>
        <begin position="191"/>
        <end position="222"/>
    </location>
</feature>
<dbReference type="Proteomes" id="UP001085076">
    <property type="component" value="Miscellaneous, Linkage group lg05"/>
</dbReference>
<dbReference type="AlphaFoldDB" id="A0A9D5CHE7"/>
<dbReference type="GO" id="GO:0006355">
    <property type="term" value="P:regulation of DNA-templated transcription"/>
    <property type="evidence" value="ECO:0007669"/>
    <property type="project" value="InterPro"/>
</dbReference>
<comment type="subcellular location">
    <subcellularLocation>
        <location evidence="1 8">Nucleus</location>
    </subcellularLocation>
</comment>
<dbReference type="InterPro" id="IPR009057">
    <property type="entry name" value="Homeodomain-like_sf"/>
</dbReference>
<comment type="similarity">
    <text evidence="2">Belongs to the TALE/BELL homeobox family.</text>
</comment>
<evidence type="ECO:0000256" key="10">
    <source>
        <dbReference type="SAM" id="MobiDB-lite"/>
    </source>
</evidence>
<evidence type="ECO:0000256" key="8">
    <source>
        <dbReference type="PROSITE-ProRule" id="PRU00108"/>
    </source>
</evidence>
<dbReference type="InterPro" id="IPR001356">
    <property type="entry name" value="HD"/>
</dbReference>
<feature type="coiled-coil region" evidence="9">
    <location>
        <begin position="234"/>
        <end position="261"/>
    </location>
</feature>
<keyword evidence="7 8" id="KW-0539">Nucleus</keyword>
<evidence type="ECO:0000256" key="7">
    <source>
        <dbReference type="ARBA" id="ARBA00023242"/>
    </source>
</evidence>
<evidence type="ECO:0000256" key="2">
    <source>
        <dbReference type="ARBA" id="ARBA00006454"/>
    </source>
</evidence>
<evidence type="ECO:0000313" key="13">
    <source>
        <dbReference type="Proteomes" id="UP001085076"/>
    </source>
</evidence>
<keyword evidence="9" id="KW-0175">Coiled coil</keyword>
<evidence type="ECO:0000256" key="3">
    <source>
        <dbReference type="ARBA" id="ARBA00023015"/>
    </source>
</evidence>
<evidence type="ECO:0000313" key="12">
    <source>
        <dbReference type="EMBL" id="KAJ0973342.1"/>
    </source>
</evidence>
<reference evidence="12" key="2">
    <citation type="journal article" date="2022" name="Hortic Res">
        <title>The genome of Dioscorea zingiberensis sheds light on the biosynthesis, origin and evolution of the medicinally important diosgenin saponins.</title>
        <authorList>
            <person name="Li Y."/>
            <person name="Tan C."/>
            <person name="Li Z."/>
            <person name="Guo J."/>
            <person name="Li S."/>
            <person name="Chen X."/>
            <person name="Wang C."/>
            <person name="Dai X."/>
            <person name="Yang H."/>
            <person name="Song W."/>
            <person name="Hou L."/>
            <person name="Xu J."/>
            <person name="Tong Z."/>
            <person name="Xu A."/>
            <person name="Yuan X."/>
            <person name="Wang W."/>
            <person name="Yang Q."/>
            <person name="Chen L."/>
            <person name="Sun Z."/>
            <person name="Wang K."/>
            <person name="Pan B."/>
            <person name="Chen J."/>
            <person name="Bao Y."/>
            <person name="Liu F."/>
            <person name="Qi X."/>
            <person name="Gang D.R."/>
            <person name="Wen J."/>
            <person name="Li J."/>
        </authorList>
    </citation>
    <scope>NUCLEOTIDE SEQUENCE</scope>
    <source>
        <strain evidence="12">Dzin_1.0</strain>
    </source>
</reference>
<evidence type="ECO:0000256" key="6">
    <source>
        <dbReference type="ARBA" id="ARBA00023163"/>
    </source>
</evidence>
<name>A0A9D5CHE7_9LILI</name>
<keyword evidence="5 8" id="KW-0371">Homeobox</keyword>
<dbReference type="OrthoDB" id="10056939at2759"/>
<evidence type="ECO:0000256" key="1">
    <source>
        <dbReference type="ARBA" id="ARBA00004123"/>
    </source>
</evidence>
<evidence type="ECO:0000256" key="4">
    <source>
        <dbReference type="ARBA" id="ARBA00023125"/>
    </source>
</evidence>
<dbReference type="PROSITE" id="PS50071">
    <property type="entry name" value="HOMEOBOX_2"/>
    <property type="match status" value="1"/>
</dbReference>
<keyword evidence="6" id="KW-0804">Transcription</keyword>
<comment type="caution">
    <text evidence="12">The sequence shown here is derived from an EMBL/GenBank/DDBJ whole genome shotgun (WGS) entry which is preliminary data.</text>
</comment>
<dbReference type="GO" id="GO:0005634">
    <property type="term" value="C:nucleus"/>
    <property type="evidence" value="ECO:0007669"/>
    <property type="project" value="UniProtKB-SubCell"/>
</dbReference>
<feature type="compositionally biased region" description="Basic and acidic residues" evidence="10">
    <location>
        <begin position="422"/>
        <end position="435"/>
    </location>
</feature>
<keyword evidence="13" id="KW-1185">Reference proteome</keyword>
<dbReference type="InterPro" id="IPR008422">
    <property type="entry name" value="KN_HD"/>
</dbReference>
<feature type="compositionally biased region" description="Low complexity" evidence="10">
    <location>
        <begin position="593"/>
        <end position="611"/>
    </location>
</feature>
<dbReference type="CDD" id="cd00086">
    <property type="entry name" value="homeodomain"/>
    <property type="match status" value="1"/>
</dbReference>
<sequence length="642" mass="71341">MATFFHGAPEIQSDSLQTLQFMNPGFAGYSDTPAPNNMVLLNSNMSSLNPVTYSQAQHHFVGIPLQSSTQEAANPHEISTIHGFMPRLHYNLWTPTSANNNTIDISTSTMPLAQQGSLSLSLSSQQAPYNHYHSESEVPTAVPEITPVSSVSFNGGMSSSQSTLMSSKYLKVAQQLLDEVANLGKGTVERDQIVKGGSSNSKSPKNKSSNYRDSEEGETSVAVKRGVDLTTVEKQELQMKKAKLVTMLDEVEQRYRQYSQQMQIVVSSFEVVAGPGSARTYTSLALQTISKQFRSLRDTIVGQIRGVSKSLGEEECLVGSKAEGSSRLRFVDHQLRQQRALQQLGMMQHNAWRPQRGLPERSVSVLRAWLFEHFLHPYPKDSDKIMLAKQTGLSRSQVSNWFINARVRLWKPMVEEMYLEETKEQEQNNGDDHKANNKSIDANENSTSKSGAQQDNSPTRTEQDDNRKPSPMSVNILQQAIYQDSEVAAMHHKLKKPRTDEMNHGEFLDKFSNGRPVSGEHGYSMIAGNMNHGGSFGGYQVGEFERFEGEPFAQRFSGNGVALTLGLSHCENLSMSGGQQQTYIPFGRRLEMSSSSSSNNNNNNNNINNNNQGMGLQTNGYENMNLQSRKRMAAQLLPDFVS</sequence>
<accession>A0A9D5CHE7</accession>
<dbReference type="SUPFAM" id="SSF46689">
    <property type="entry name" value="Homeodomain-like"/>
    <property type="match status" value="1"/>
</dbReference>
<keyword evidence="4 8" id="KW-0238">DNA-binding</keyword>
<feature type="compositionally biased region" description="Low complexity" evidence="10">
    <location>
        <begin position="198"/>
        <end position="209"/>
    </location>
</feature>
<dbReference type="EMBL" id="JAGGNH010000005">
    <property type="protein sequence ID" value="KAJ0973342.1"/>
    <property type="molecule type" value="Genomic_DNA"/>
</dbReference>
<feature type="region of interest" description="Disordered" evidence="10">
    <location>
        <begin position="591"/>
        <end position="619"/>
    </location>
</feature>
<reference evidence="12" key="1">
    <citation type="submission" date="2021-03" db="EMBL/GenBank/DDBJ databases">
        <authorList>
            <person name="Li Z."/>
            <person name="Yang C."/>
        </authorList>
    </citation>
    <scope>NUCLEOTIDE SEQUENCE</scope>
    <source>
        <strain evidence="12">Dzin_1.0</strain>
        <tissue evidence="12">Leaf</tissue>
    </source>
</reference>
<protein>
    <recommendedName>
        <fullName evidence="11">Homeobox domain-containing protein</fullName>
    </recommendedName>
</protein>
<feature type="DNA-binding region" description="Homeobox" evidence="8">
    <location>
        <begin position="351"/>
        <end position="413"/>
    </location>
</feature>
<dbReference type="PANTHER" id="PTHR11850">
    <property type="entry name" value="HOMEOBOX PROTEIN TRANSCRIPTION FACTORS"/>
    <property type="match status" value="1"/>
</dbReference>
<proteinExistence type="inferred from homology"/>
<dbReference type="FunFam" id="1.10.10.60:FF:000083">
    <property type="entry name" value="BEL1-like homeodomain protein 4"/>
    <property type="match status" value="1"/>
</dbReference>
<dbReference type="GO" id="GO:0003677">
    <property type="term" value="F:DNA binding"/>
    <property type="evidence" value="ECO:0007669"/>
    <property type="project" value="UniProtKB-UniRule"/>
</dbReference>